<dbReference type="InterPro" id="IPR000644">
    <property type="entry name" value="CBS_dom"/>
</dbReference>
<gene>
    <name evidence="4" type="ORF">theurythT_01650</name>
</gene>
<organism evidence="4 5">
    <name type="scientific">Thalassotalea eurytherma</name>
    <dbReference type="NCBI Taxonomy" id="1144278"/>
    <lineage>
        <taxon>Bacteria</taxon>
        <taxon>Pseudomonadati</taxon>
        <taxon>Pseudomonadota</taxon>
        <taxon>Gammaproteobacteria</taxon>
        <taxon>Alteromonadales</taxon>
        <taxon>Colwelliaceae</taxon>
        <taxon>Thalassotalea</taxon>
    </lineage>
</organism>
<dbReference type="Pfam" id="PF00571">
    <property type="entry name" value="CBS"/>
    <property type="match status" value="2"/>
</dbReference>
<dbReference type="PANTHER" id="PTHR43080:SF2">
    <property type="entry name" value="CBS DOMAIN-CONTAINING PROTEIN"/>
    <property type="match status" value="1"/>
</dbReference>
<evidence type="ECO:0000256" key="1">
    <source>
        <dbReference type="ARBA" id="ARBA00023122"/>
    </source>
</evidence>
<evidence type="ECO:0000256" key="2">
    <source>
        <dbReference type="PROSITE-ProRule" id="PRU00703"/>
    </source>
</evidence>
<dbReference type="EMBL" id="BSSU01000001">
    <property type="protein sequence ID" value="GLX80713.1"/>
    <property type="molecule type" value="Genomic_DNA"/>
</dbReference>
<name>A0ABQ6GXP0_9GAMM</name>
<proteinExistence type="predicted"/>
<protein>
    <submittedName>
        <fullName evidence="4">CBS domain-containing protein</fullName>
    </submittedName>
</protein>
<accession>A0ABQ6GXP0</accession>
<comment type="caution">
    <text evidence="4">The sequence shown here is derived from an EMBL/GenBank/DDBJ whole genome shotgun (WGS) entry which is preliminary data.</text>
</comment>
<dbReference type="Proteomes" id="UP001157133">
    <property type="component" value="Unassembled WGS sequence"/>
</dbReference>
<dbReference type="SUPFAM" id="SSF54631">
    <property type="entry name" value="CBS-domain pair"/>
    <property type="match status" value="1"/>
</dbReference>
<dbReference type="Gene3D" id="3.10.580.10">
    <property type="entry name" value="CBS-domain"/>
    <property type="match status" value="1"/>
</dbReference>
<dbReference type="PROSITE" id="PS51371">
    <property type="entry name" value="CBS"/>
    <property type="match status" value="2"/>
</dbReference>
<feature type="domain" description="CBS" evidence="3">
    <location>
        <begin position="80"/>
        <end position="134"/>
    </location>
</feature>
<feature type="domain" description="CBS" evidence="3">
    <location>
        <begin position="13"/>
        <end position="72"/>
    </location>
</feature>
<keyword evidence="5" id="KW-1185">Reference proteome</keyword>
<dbReference type="SMART" id="SM00116">
    <property type="entry name" value="CBS"/>
    <property type="match status" value="2"/>
</dbReference>
<evidence type="ECO:0000259" key="3">
    <source>
        <dbReference type="PROSITE" id="PS51371"/>
    </source>
</evidence>
<dbReference type="PANTHER" id="PTHR43080">
    <property type="entry name" value="CBS DOMAIN-CONTAINING PROTEIN CBSX3, MITOCHONDRIAL"/>
    <property type="match status" value="1"/>
</dbReference>
<keyword evidence="1 2" id="KW-0129">CBS domain</keyword>
<dbReference type="RefSeq" id="WP_284206032.1">
    <property type="nucleotide sequence ID" value="NZ_BSSU01000001.1"/>
</dbReference>
<sequence>MSNKVSIKAKDVMTQNFIKLDGLATVKDAINAMRESNCDVVIVNKRDQHDAYGILLLSDIAKKVLAKDKAPERVNIYEVMTKPVIPIAPELDIRYCARLFDQVGLSCAPVIESEELLGLVGYKQLLMAMFDTLD</sequence>
<evidence type="ECO:0000313" key="5">
    <source>
        <dbReference type="Proteomes" id="UP001157133"/>
    </source>
</evidence>
<dbReference type="InterPro" id="IPR046342">
    <property type="entry name" value="CBS_dom_sf"/>
</dbReference>
<dbReference type="InterPro" id="IPR051257">
    <property type="entry name" value="Diverse_CBS-Domain"/>
</dbReference>
<reference evidence="4 5" key="1">
    <citation type="submission" date="2023-03" db="EMBL/GenBank/DDBJ databases">
        <title>Draft genome sequence of Thalassotalea eurytherma JCM 18482T.</title>
        <authorList>
            <person name="Sawabe T."/>
        </authorList>
    </citation>
    <scope>NUCLEOTIDE SEQUENCE [LARGE SCALE GENOMIC DNA]</scope>
    <source>
        <strain evidence="4 5">JCM 18482</strain>
    </source>
</reference>
<evidence type="ECO:0000313" key="4">
    <source>
        <dbReference type="EMBL" id="GLX80713.1"/>
    </source>
</evidence>